<sequence length="77" mass="8955">MGRLVWINSSLPITRLWDYTGFVVGNQNCFIIFFLKSVTLYHIRDQNSTWVVLKPYYNRALVSSLSSYNGSRTSMID</sequence>
<accession>A0A0V0GTX8</accession>
<reference evidence="1" key="1">
    <citation type="submission" date="2015-12" db="EMBL/GenBank/DDBJ databases">
        <title>Gene expression during late stages of embryo sac development: a critical building block for successful pollen-pistil interactions.</title>
        <authorList>
            <person name="Liu Y."/>
            <person name="Joly V."/>
            <person name="Sabar M."/>
            <person name="Matton D.P."/>
        </authorList>
    </citation>
    <scope>NUCLEOTIDE SEQUENCE</scope>
</reference>
<dbReference type="EMBL" id="GEDG01030895">
    <property type="protein sequence ID" value="JAP11684.1"/>
    <property type="molecule type" value="Transcribed_RNA"/>
</dbReference>
<dbReference type="AlphaFoldDB" id="A0A0V0GTX8"/>
<organism evidence="1">
    <name type="scientific">Solanum chacoense</name>
    <name type="common">Chaco potato</name>
    <dbReference type="NCBI Taxonomy" id="4108"/>
    <lineage>
        <taxon>Eukaryota</taxon>
        <taxon>Viridiplantae</taxon>
        <taxon>Streptophyta</taxon>
        <taxon>Embryophyta</taxon>
        <taxon>Tracheophyta</taxon>
        <taxon>Spermatophyta</taxon>
        <taxon>Magnoliopsida</taxon>
        <taxon>eudicotyledons</taxon>
        <taxon>Gunneridae</taxon>
        <taxon>Pentapetalae</taxon>
        <taxon>asterids</taxon>
        <taxon>lamiids</taxon>
        <taxon>Solanales</taxon>
        <taxon>Solanaceae</taxon>
        <taxon>Solanoideae</taxon>
        <taxon>Solaneae</taxon>
        <taxon>Solanum</taxon>
    </lineage>
</organism>
<name>A0A0V0GTX8_SOLCH</name>
<feature type="non-terminal residue" evidence="1">
    <location>
        <position position="77"/>
    </location>
</feature>
<protein>
    <submittedName>
        <fullName evidence="1">Putative ovule protein</fullName>
    </submittedName>
</protein>
<proteinExistence type="predicted"/>
<evidence type="ECO:0000313" key="1">
    <source>
        <dbReference type="EMBL" id="JAP11684.1"/>
    </source>
</evidence>